<evidence type="ECO:0000313" key="2">
    <source>
        <dbReference type="Proteomes" id="UP000075243"/>
    </source>
</evidence>
<protein>
    <submittedName>
        <fullName evidence="1">Uncharacterized protein</fullName>
    </submittedName>
</protein>
<name>A0A151RER1_CAJCA</name>
<gene>
    <name evidence="1" type="ORF">KK1_037752</name>
</gene>
<reference evidence="1" key="1">
    <citation type="journal article" date="2012" name="Nat. Biotechnol.">
        <title>Draft genome sequence of pigeonpea (Cajanus cajan), an orphan legume crop of resource-poor farmers.</title>
        <authorList>
            <person name="Varshney R.K."/>
            <person name="Chen W."/>
            <person name="Li Y."/>
            <person name="Bharti A.K."/>
            <person name="Saxena R.K."/>
            <person name="Schlueter J.A."/>
            <person name="Donoghue M.T."/>
            <person name="Azam S."/>
            <person name="Fan G."/>
            <person name="Whaley A.M."/>
            <person name="Farmer A.D."/>
            <person name="Sheridan J."/>
            <person name="Iwata A."/>
            <person name="Tuteja R."/>
            <person name="Penmetsa R.V."/>
            <person name="Wu W."/>
            <person name="Upadhyaya H.D."/>
            <person name="Yang S.P."/>
            <person name="Shah T."/>
            <person name="Saxena K.B."/>
            <person name="Michael T."/>
            <person name="McCombie W.R."/>
            <person name="Yang B."/>
            <person name="Zhang G."/>
            <person name="Yang H."/>
            <person name="Wang J."/>
            <person name="Spillane C."/>
            <person name="Cook D.R."/>
            <person name="May G.D."/>
            <person name="Xu X."/>
            <person name="Jackson S.A."/>
        </authorList>
    </citation>
    <scope>NUCLEOTIDE SEQUENCE [LARGE SCALE GENOMIC DNA]</scope>
</reference>
<dbReference type="Proteomes" id="UP000075243">
    <property type="component" value="Unassembled WGS sequence"/>
</dbReference>
<dbReference type="PANTHER" id="PTHR33067:SF9">
    <property type="entry name" value="RNA-DIRECTED DNA POLYMERASE"/>
    <property type="match status" value="1"/>
</dbReference>
<evidence type="ECO:0000313" key="1">
    <source>
        <dbReference type="EMBL" id="KYP40895.1"/>
    </source>
</evidence>
<accession>A0A151RER1</accession>
<dbReference type="AlphaFoldDB" id="A0A151RER1"/>
<dbReference type="PANTHER" id="PTHR33067">
    <property type="entry name" value="RNA-DIRECTED DNA POLYMERASE-RELATED"/>
    <property type="match status" value="1"/>
</dbReference>
<dbReference type="Gramene" id="C.cajan_40460.t">
    <property type="protein sequence ID" value="C.cajan_40460.t.cds1"/>
    <property type="gene ID" value="C.cajan_40460"/>
</dbReference>
<dbReference type="OMA" id="WKMEETL"/>
<organism evidence="1 2">
    <name type="scientific">Cajanus cajan</name>
    <name type="common">Pigeon pea</name>
    <name type="synonym">Cajanus indicus</name>
    <dbReference type="NCBI Taxonomy" id="3821"/>
    <lineage>
        <taxon>Eukaryota</taxon>
        <taxon>Viridiplantae</taxon>
        <taxon>Streptophyta</taxon>
        <taxon>Embryophyta</taxon>
        <taxon>Tracheophyta</taxon>
        <taxon>Spermatophyta</taxon>
        <taxon>Magnoliopsida</taxon>
        <taxon>eudicotyledons</taxon>
        <taxon>Gunneridae</taxon>
        <taxon>Pentapetalae</taxon>
        <taxon>rosids</taxon>
        <taxon>fabids</taxon>
        <taxon>Fabales</taxon>
        <taxon>Fabaceae</taxon>
        <taxon>Papilionoideae</taxon>
        <taxon>50 kb inversion clade</taxon>
        <taxon>NPAAA clade</taxon>
        <taxon>indigoferoid/millettioid clade</taxon>
        <taxon>Phaseoleae</taxon>
        <taxon>Cajanus</taxon>
    </lineage>
</organism>
<sequence>MPTYAKFMKELLTKKRKFIEQEIIELEAGCSAIIQKNLPPKSKDLGSFTISITIENPSFGGALLDSDASINLMHLSMLDRVEQVEVKPTRTLMV</sequence>
<proteinExistence type="predicted"/>
<dbReference type="EMBL" id="KQ483807">
    <property type="protein sequence ID" value="KYP40895.1"/>
    <property type="molecule type" value="Genomic_DNA"/>
</dbReference>
<keyword evidence="2" id="KW-1185">Reference proteome</keyword>